<proteinExistence type="predicted"/>
<dbReference type="Pfam" id="PF01740">
    <property type="entry name" value="STAS"/>
    <property type="match status" value="1"/>
</dbReference>
<feature type="transmembrane region" description="Helical" evidence="6">
    <location>
        <begin position="425"/>
        <end position="445"/>
    </location>
</feature>
<feature type="compositionally biased region" description="Low complexity" evidence="5">
    <location>
        <begin position="80"/>
        <end position="90"/>
    </location>
</feature>
<comment type="caution">
    <text evidence="8">The sequence shown here is derived from an EMBL/GenBank/DDBJ whole genome shotgun (WGS) entry which is preliminary data.</text>
</comment>
<dbReference type="SUPFAM" id="SSF52091">
    <property type="entry name" value="SpoIIaa-like"/>
    <property type="match status" value="1"/>
</dbReference>
<feature type="compositionally biased region" description="Polar residues" evidence="5">
    <location>
        <begin position="105"/>
        <end position="115"/>
    </location>
</feature>
<feature type="domain" description="STAS" evidence="7">
    <location>
        <begin position="620"/>
        <end position="704"/>
    </location>
</feature>
<feature type="transmembrane region" description="Helical" evidence="6">
    <location>
        <begin position="318"/>
        <end position="336"/>
    </location>
</feature>
<dbReference type="GO" id="GO:0016020">
    <property type="term" value="C:membrane"/>
    <property type="evidence" value="ECO:0007669"/>
    <property type="project" value="UniProtKB-SubCell"/>
</dbReference>
<dbReference type="AlphaFoldDB" id="A0AAE0L7G2"/>
<name>A0AAE0L7G2_9CHLO</name>
<feature type="compositionally biased region" description="Acidic residues" evidence="5">
    <location>
        <begin position="40"/>
        <end position="50"/>
    </location>
</feature>
<dbReference type="Pfam" id="PF00916">
    <property type="entry name" value="Sulfate_transp"/>
    <property type="match status" value="1"/>
</dbReference>
<feature type="transmembrane region" description="Helical" evidence="6">
    <location>
        <begin position="496"/>
        <end position="516"/>
    </location>
</feature>
<evidence type="ECO:0000256" key="5">
    <source>
        <dbReference type="SAM" id="MobiDB-lite"/>
    </source>
</evidence>
<feature type="transmembrane region" description="Helical" evidence="6">
    <location>
        <begin position="247"/>
        <end position="267"/>
    </location>
</feature>
<keyword evidence="9" id="KW-1185">Reference proteome</keyword>
<accession>A0AAE0L7G2</accession>
<feature type="transmembrane region" description="Helical" evidence="6">
    <location>
        <begin position="348"/>
        <end position="378"/>
    </location>
</feature>
<dbReference type="PANTHER" id="PTHR43310">
    <property type="entry name" value="SULFATE TRANSPORTER YBAR-RELATED"/>
    <property type="match status" value="1"/>
</dbReference>
<evidence type="ECO:0000313" key="9">
    <source>
        <dbReference type="Proteomes" id="UP001190700"/>
    </source>
</evidence>
<evidence type="ECO:0000256" key="6">
    <source>
        <dbReference type="SAM" id="Phobius"/>
    </source>
</evidence>
<feature type="transmembrane region" description="Helical" evidence="6">
    <location>
        <begin position="552"/>
        <end position="577"/>
    </location>
</feature>
<feature type="region of interest" description="Disordered" evidence="5">
    <location>
        <begin position="1"/>
        <end position="115"/>
    </location>
</feature>
<evidence type="ECO:0000256" key="1">
    <source>
        <dbReference type="ARBA" id="ARBA00004141"/>
    </source>
</evidence>
<evidence type="ECO:0000256" key="4">
    <source>
        <dbReference type="ARBA" id="ARBA00023136"/>
    </source>
</evidence>
<organism evidence="8 9">
    <name type="scientific">Cymbomonas tetramitiformis</name>
    <dbReference type="NCBI Taxonomy" id="36881"/>
    <lineage>
        <taxon>Eukaryota</taxon>
        <taxon>Viridiplantae</taxon>
        <taxon>Chlorophyta</taxon>
        <taxon>Pyramimonadophyceae</taxon>
        <taxon>Pyramimonadales</taxon>
        <taxon>Pyramimonadaceae</taxon>
        <taxon>Cymbomonas</taxon>
    </lineage>
</organism>
<dbReference type="InterPro" id="IPR052706">
    <property type="entry name" value="Membrane-Transporter-like"/>
</dbReference>
<dbReference type="Proteomes" id="UP001190700">
    <property type="component" value="Unassembled WGS sequence"/>
</dbReference>
<feature type="transmembrane region" description="Helical" evidence="6">
    <location>
        <begin position="856"/>
        <end position="878"/>
    </location>
</feature>
<feature type="transmembrane region" description="Helical" evidence="6">
    <location>
        <begin position="189"/>
        <end position="207"/>
    </location>
</feature>
<reference evidence="8 9" key="1">
    <citation type="journal article" date="2015" name="Genome Biol. Evol.">
        <title>Comparative Genomics of a Bacterivorous Green Alga Reveals Evolutionary Causalities and Consequences of Phago-Mixotrophic Mode of Nutrition.</title>
        <authorList>
            <person name="Burns J.A."/>
            <person name="Paasch A."/>
            <person name="Narechania A."/>
            <person name="Kim E."/>
        </authorList>
    </citation>
    <scope>NUCLEOTIDE SEQUENCE [LARGE SCALE GENOMIC DNA]</scope>
    <source>
        <strain evidence="8 9">PLY_AMNH</strain>
    </source>
</reference>
<dbReference type="PANTHER" id="PTHR43310:SF2">
    <property type="entry name" value="SLC26A_SULP TRANSPORTER DOMAIN-CONTAINING PROTEIN"/>
    <property type="match status" value="1"/>
</dbReference>
<keyword evidence="3 6" id="KW-1133">Transmembrane helix</keyword>
<evidence type="ECO:0000313" key="8">
    <source>
        <dbReference type="EMBL" id="KAK3274893.1"/>
    </source>
</evidence>
<evidence type="ECO:0000259" key="7">
    <source>
        <dbReference type="PROSITE" id="PS50801"/>
    </source>
</evidence>
<protein>
    <recommendedName>
        <fullName evidence="7">STAS domain-containing protein</fullName>
    </recommendedName>
</protein>
<comment type="subcellular location">
    <subcellularLocation>
        <location evidence="1">Membrane</location>
        <topology evidence="1">Multi-pass membrane protein</topology>
    </subcellularLocation>
</comment>
<dbReference type="CDD" id="cd07042">
    <property type="entry name" value="STAS_SulP_like_sulfate_transporter"/>
    <property type="match status" value="1"/>
</dbReference>
<gene>
    <name evidence="8" type="ORF">CYMTET_16949</name>
</gene>
<dbReference type="InterPro" id="IPR036513">
    <property type="entry name" value="STAS_dom_sf"/>
</dbReference>
<dbReference type="Gene3D" id="3.30.750.24">
    <property type="entry name" value="STAS domain"/>
    <property type="match status" value="1"/>
</dbReference>
<sequence length="881" mass="94764">MSGVRAKLGQWERRAQDGPGQPQVEKPRNLSASSDNALNADEEPVSEDTQEIQAPGPSAVQAVPVSFMQRRPSNPPPPTFSSNFSTLPTSADAQQETEGLDPENSAPTESKGVKQNRSAAAELAAFVKYVFTLPALPPKEEIKPPNVQLCIGAGMLAGLKLTIGVISFASLVFTTAMDDEITQGLPSGISMYLLSTAVTCAYIALFSNFQYVVASPQDTPSLVLAEMSVVVSRMLDDEDPGVKLPTMFFLIVISSWISSLVFLLIGYFKASSYVQVTPYPVIGGFLASVGITSIRGAFTLMAGTAPEKDLAKFLRPESLLAISLGLGVLAALRVLPSRMKLLLHSKGFYILGNMSGILVIILPIPLFFIVLLGLGYSIGDAQDGGFLFDSVPQEPFYSLWEKFEVKEGLSNMLRVLWAQVSNANIFEMVGLCIITCLLNVAGLSASDEENTALDFDHELKVAGQASLLASSIGGTIGLHQLGTSINTRKDGGTHRLSGLTAAAFCFAVFVSGVPVTSVIPKFVLGGIFLNIGYTLMRQWLYDARPSMATRDYNIMLTIVIVTLFAGILAGLVVGLVMSTSVFIARSAARSPVVCSMRADKYVKANLDKKKFASSRGTGDPNVHIIKFQGMLFFGVTLKVNQALSDALHGEGESGAPMVIILDMALTDEVDATILKAFVKFIQTAEGQGVPVVFCGMRSKVRHTFLREQVAEAIKGADASLADNKITRVYDEQSGTSTYVRDSTSGLKRRVSEAELIESTASGQNIIVTDVEAAIQWSVREMQLMSKDAELMQKRAALAAERPASAPTTKVGMHLQPPKVKRAQLNPLYDSLDGPEDDTTEFKGLKEEFYEVPKGTAMWIGVLLALLVAVAVAAFSYGYRAY</sequence>
<keyword evidence="4 6" id="KW-0472">Membrane</keyword>
<feature type="transmembrane region" description="Helical" evidence="6">
    <location>
        <begin position="522"/>
        <end position="540"/>
    </location>
</feature>
<evidence type="ECO:0000256" key="3">
    <source>
        <dbReference type="ARBA" id="ARBA00022989"/>
    </source>
</evidence>
<keyword evidence="2 6" id="KW-0812">Transmembrane</keyword>
<feature type="non-terminal residue" evidence="8">
    <location>
        <position position="881"/>
    </location>
</feature>
<dbReference type="PROSITE" id="PS50801">
    <property type="entry name" value="STAS"/>
    <property type="match status" value="1"/>
</dbReference>
<evidence type="ECO:0000256" key="2">
    <source>
        <dbReference type="ARBA" id="ARBA00022692"/>
    </source>
</evidence>
<dbReference type="InterPro" id="IPR011547">
    <property type="entry name" value="SLC26A/SulP_dom"/>
</dbReference>
<feature type="transmembrane region" description="Helical" evidence="6">
    <location>
        <begin position="149"/>
        <end position="177"/>
    </location>
</feature>
<dbReference type="EMBL" id="LGRX02007493">
    <property type="protein sequence ID" value="KAK3274893.1"/>
    <property type="molecule type" value="Genomic_DNA"/>
</dbReference>
<dbReference type="InterPro" id="IPR002645">
    <property type="entry name" value="STAS_dom"/>
</dbReference>
<feature type="transmembrane region" description="Helical" evidence="6">
    <location>
        <begin position="279"/>
        <end position="298"/>
    </location>
</feature>